<dbReference type="AlphaFoldDB" id="A0A1H8YH94"/>
<name>A0A1H8YH94_9PSEU</name>
<dbReference type="OrthoDB" id="4378831at2"/>
<organism evidence="2 3">
    <name type="scientific">Amycolatopsis saalfeldensis</name>
    <dbReference type="NCBI Taxonomy" id="394193"/>
    <lineage>
        <taxon>Bacteria</taxon>
        <taxon>Bacillati</taxon>
        <taxon>Actinomycetota</taxon>
        <taxon>Actinomycetes</taxon>
        <taxon>Pseudonocardiales</taxon>
        <taxon>Pseudonocardiaceae</taxon>
        <taxon>Amycolatopsis</taxon>
    </lineage>
</organism>
<gene>
    <name evidence="2" type="ORF">SAMN04489732_11695</name>
</gene>
<dbReference type="PANTHER" id="PTHR33840">
    <property type="match status" value="1"/>
</dbReference>
<protein>
    <submittedName>
        <fullName evidence="2">Uncharacterized alpha/beta hydrolase domain</fullName>
    </submittedName>
</protein>
<dbReference type="PANTHER" id="PTHR33840:SF1">
    <property type="entry name" value="TLE1 PHOSPHOLIPASE DOMAIN-CONTAINING PROTEIN"/>
    <property type="match status" value="1"/>
</dbReference>
<keyword evidence="2" id="KW-0378">Hydrolase</keyword>
<dbReference type="RefSeq" id="WP_091623401.1">
    <property type="nucleotide sequence ID" value="NZ_FOEF01000016.1"/>
</dbReference>
<reference evidence="3" key="1">
    <citation type="submission" date="2016-10" db="EMBL/GenBank/DDBJ databases">
        <authorList>
            <person name="Varghese N."/>
            <person name="Submissions S."/>
        </authorList>
    </citation>
    <scope>NUCLEOTIDE SEQUENCE [LARGE SCALE GENOMIC DNA]</scope>
    <source>
        <strain evidence="3">DSM 44993</strain>
    </source>
</reference>
<sequence>MPKRIVICCDGTWDTADLADGAVAAPSNVTRLALSVAPIGEDGTPQRVYYHSGVGTVRWKLLGGAFGLGLSDDICEAYRFLVRTYEEGDEIFFVGFSRGAYTVRSIAGLVRNSGLLRPEHIDLVPRAYALYRDRRDASHPRETEATLFRRTYSREPRIHFIGVWDTVGSLGIPLTGVWPADLVNRRFEFHDTALSSQVDAAFQALSIDEHRRPFVPSIWVPPAAGSEQRVEQVWFPGYHADVGGGGKTDHGLADVPMRWLAGRARSCGLTLTPDPAVIPDPLGPMYQSRKGFYLLLPSVTRPIGVTDPAHESVASSVLERREVLGYDPPNLRAYLDREGRLSTVDA</sequence>
<dbReference type="Proteomes" id="UP000198582">
    <property type="component" value="Unassembled WGS sequence"/>
</dbReference>
<evidence type="ECO:0000313" key="3">
    <source>
        <dbReference type="Proteomes" id="UP000198582"/>
    </source>
</evidence>
<dbReference type="EMBL" id="FOEF01000016">
    <property type="protein sequence ID" value="SEP51529.1"/>
    <property type="molecule type" value="Genomic_DNA"/>
</dbReference>
<dbReference type="InterPro" id="IPR018712">
    <property type="entry name" value="Tle1-like_cat"/>
</dbReference>
<proteinExistence type="predicted"/>
<dbReference type="GO" id="GO:0016787">
    <property type="term" value="F:hydrolase activity"/>
    <property type="evidence" value="ECO:0007669"/>
    <property type="project" value="UniProtKB-KW"/>
</dbReference>
<feature type="domain" description="T6SS Phospholipase effector Tle1-like catalytic" evidence="1">
    <location>
        <begin position="3"/>
        <end position="261"/>
    </location>
</feature>
<evidence type="ECO:0000313" key="2">
    <source>
        <dbReference type="EMBL" id="SEP51529.1"/>
    </source>
</evidence>
<accession>A0A1H8YH94</accession>
<evidence type="ECO:0000259" key="1">
    <source>
        <dbReference type="Pfam" id="PF09994"/>
    </source>
</evidence>
<dbReference type="Pfam" id="PF09994">
    <property type="entry name" value="T6SS_Tle1-like_cat"/>
    <property type="match status" value="1"/>
</dbReference>
<keyword evidence="3" id="KW-1185">Reference proteome</keyword>